<keyword evidence="3" id="KW-1185">Reference proteome</keyword>
<sequence>MYSLQDLRDVIVALCDSPIVISPWLAYIRYGVDFESDVYETMRDEAHEFSLLHWNESYDINVFGTLPVSPRLPENAFYETAISTAYYYSYNQGKSTIIHQDAAKQAIWSLTTFIEQHGFDKFVSTYAYVTAYENYVALNYYGEMRELDFVFGKLHRPWITYTLRDELMFMHVLGVVEVFIKNNTRYIRLTDLGKQRFFEIQHFLDEVGFLSLRSNLLRISSFSELNDYDNIFDVIFPMGKKIRKQLLDLAIPEPGMKVLEFGCGSGSFTLESGLADTVGPKGLVLGIDPAPGLLAQANYKVKTAHKPWVQFVHGIAEHLPYADNTFDLVIGFASLHLTNWNKAIRELRRVLKKGGLFASAHSIHHQVDLPFFTEWFEPIFKLPGTTLNSSSMPLEKEIPNALQVGFSDLQSFIQMAPTVYAHPEYVVRFLIQSVDLYANRMLQLPWGERQKLFDHLIDRGQEILEKYSNEELTVDYPVQFVLARKVE</sequence>
<dbReference type="AlphaFoldDB" id="A0A1M6TBV8"/>
<dbReference type="STRING" id="1830138.SAMN05443507_11626"/>
<dbReference type="OrthoDB" id="9760689at2"/>
<evidence type="ECO:0000313" key="2">
    <source>
        <dbReference type="EMBL" id="SHK54461.1"/>
    </source>
</evidence>
<name>A0A1M6TBV8_9BACL</name>
<dbReference type="GO" id="GO:0008757">
    <property type="term" value="F:S-adenosylmethionine-dependent methyltransferase activity"/>
    <property type="evidence" value="ECO:0007669"/>
    <property type="project" value="InterPro"/>
</dbReference>
<dbReference type="Gene3D" id="3.40.50.150">
    <property type="entry name" value="Vaccinia Virus protein VP39"/>
    <property type="match status" value="1"/>
</dbReference>
<reference evidence="3" key="1">
    <citation type="submission" date="2016-11" db="EMBL/GenBank/DDBJ databases">
        <authorList>
            <person name="Varghese N."/>
            <person name="Submissions S."/>
        </authorList>
    </citation>
    <scope>NUCLEOTIDE SEQUENCE [LARGE SCALE GENOMIC DNA]</scope>
    <source>
        <strain evidence="3">USBA-503</strain>
    </source>
</reference>
<evidence type="ECO:0000313" key="3">
    <source>
        <dbReference type="Proteomes" id="UP000184016"/>
    </source>
</evidence>
<dbReference type="EMBL" id="FRAF01000016">
    <property type="protein sequence ID" value="SHK54461.1"/>
    <property type="molecule type" value="Genomic_DNA"/>
</dbReference>
<dbReference type="PANTHER" id="PTHR43591">
    <property type="entry name" value="METHYLTRANSFERASE"/>
    <property type="match status" value="1"/>
</dbReference>
<keyword evidence="2" id="KW-0489">Methyltransferase</keyword>
<dbReference type="GO" id="GO:0032259">
    <property type="term" value="P:methylation"/>
    <property type="evidence" value="ECO:0007669"/>
    <property type="project" value="UniProtKB-KW"/>
</dbReference>
<organism evidence="2 3">
    <name type="scientific">Alicyclobacillus tolerans</name>
    <dbReference type="NCBI Taxonomy" id="90970"/>
    <lineage>
        <taxon>Bacteria</taxon>
        <taxon>Bacillati</taxon>
        <taxon>Bacillota</taxon>
        <taxon>Bacilli</taxon>
        <taxon>Bacillales</taxon>
        <taxon>Alicyclobacillaceae</taxon>
        <taxon>Alicyclobacillus</taxon>
    </lineage>
</organism>
<dbReference type="SUPFAM" id="SSF53335">
    <property type="entry name" value="S-adenosyl-L-methionine-dependent methyltransferases"/>
    <property type="match status" value="1"/>
</dbReference>
<feature type="domain" description="Methyltransferase type 11" evidence="1">
    <location>
        <begin position="259"/>
        <end position="358"/>
    </location>
</feature>
<accession>A0A1M6TBV8</accession>
<dbReference type="Proteomes" id="UP000184016">
    <property type="component" value="Unassembled WGS sequence"/>
</dbReference>
<dbReference type="InterPro" id="IPR029063">
    <property type="entry name" value="SAM-dependent_MTases_sf"/>
</dbReference>
<dbReference type="Pfam" id="PF08241">
    <property type="entry name" value="Methyltransf_11"/>
    <property type="match status" value="1"/>
</dbReference>
<protein>
    <submittedName>
        <fullName evidence="2">Methyltransferase domain-containing protein</fullName>
    </submittedName>
</protein>
<gene>
    <name evidence="2" type="ORF">SAMN05443507_11626</name>
</gene>
<evidence type="ECO:0000259" key="1">
    <source>
        <dbReference type="Pfam" id="PF08241"/>
    </source>
</evidence>
<keyword evidence="2" id="KW-0808">Transferase</keyword>
<dbReference type="InterPro" id="IPR013216">
    <property type="entry name" value="Methyltransf_11"/>
</dbReference>
<dbReference type="RefSeq" id="WP_072874442.1">
    <property type="nucleotide sequence ID" value="NZ_FRAF01000016.1"/>
</dbReference>
<dbReference type="CDD" id="cd02440">
    <property type="entry name" value="AdoMet_MTases"/>
    <property type="match status" value="1"/>
</dbReference>
<proteinExistence type="predicted"/>